<dbReference type="Gene3D" id="1.25.40.20">
    <property type="entry name" value="Ankyrin repeat-containing domain"/>
    <property type="match status" value="2"/>
</dbReference>
<proteinExistence type="predicted"/>
<reference evidence="1 2" key="1">
    <citation type="submission" date="2019-05" db="EMBL/GenBank/DDBJ databases">
        <title>The compact genome of Giardia muris reveals important steps in the evolution of intestinal protozoan parasites.</title>
        <authorList>
            <person name="Xu F."/>
            <person name="Jimenez-Gonzalez A."/>
            <person name="Einarsson E."/>
            <person name="Astvaldsson A."/>
            <person name="Peirasmaki D."/>
            <person name="Eckmann L."/>
            <person name="Andersson J.O."/>
            <person name="Svard S.G."/>
            <person name="Jerlstrom-Hultqvist J."/>
        </authorList>
    </citation>
    <scope>NUCLEOTIDE SEQUENCE [LARGE SCALE GENOMIC DNA]</scope>
    <source>
        <strain evidence="1 2">Roberts-Thomson</strain>
    </source>
</reference>
<dbReference type="SUPFAM" id="SSF48403">
    <property type="entry name" value="Ankyrin repeat"/>
    <property type="match status" value="1"/>
</dbReference>
<dbReference type="Proteomes" id="UP000315496">
    <property type="component" value="Chromosome 1"/>
</dbReference>
<dbReference type="EMBL" id="VDLU01000001">
    <property type="protein sequence ID" value="TNJ30295.1"/>
    <property type="molecule type" value="Genomic_DNA"/>
</dbReference>
<name>A0A4Z1SZX7_GIAMU</name>
<evidence type="ECO:0000313" key="2">
    <source>
        <dbReference type="Proteomes" id="UP000315496"/>
    </source>
</evidence>
<dbReference type="PANTHER" id="PTHR24120">
    <property type="entry name" value="GH07239P"/>
    <property type="match status" value="1"/>
</dbReference>
<protein>
    <submittedName>
        <fullName evidence="1">Ankyrin repeat protein 1</fullName>
    </submittedName>
</protein>
<sequence>MSFFDEYSRLQILIDTPHGQSCLVERRGVHEQFNCIQIPRTDVNYISVLDQLLKQQCFIDAVGFIQRLDDDDDEFVYYVFSRPGGISLTNLIDQAYGECTPIDEQVILIVHATLALLAQEYLKLPEAKRYPFFFTPMSTFYDSNDSQVHVLLDHLLLCTSTDISGLDLTQLAYLPVDYINAIVPSDKQDQAPPLWEASHLNWNIGALLYYMACMRPVVCLPLPSCRQPEGERGGYEDIPELYTTTLCKMICSLLSGVKAPKTQLRVLRQFERSTEYFDSIKKGDLEAVQRLANTYAEARDRKGWTGLMTAVFFRQKHVAKILLDKQAGLRVEETKETALMLAAKYNLPYFVEMLVEKEGGMQDHKGLTALMHGVLGNAEECIAPLALKEVRVQDDKGFSALMYAVMMDIPDIALALAPLERGLRDNDGNTALSVLVSYKERKCTEELAKMLLECEKEISLNKGGETPLMIAIFNHSPFVSLLESSQKEAQSKAQREFLEQAEQEESLALCAARSRNTDYTLSDQPSYDSLYLMRVSGSESI</sequence>
<dbReference type="SMART" id="SM00248">
    <property type="entry name" value="ANK"/>
    <property type="match status" value="5"/>
</dbReference>
<dbReference type="AlphaFoldDB" id="A0A4Z1SZX7"/>
<dbReference type="Pfam" id="PF12796">
    <property type="entry name" value="Ank_2"/>
    <property type="match status" value="1"/>
</dbReference>
<evidence type="ECO:0000313" key="1">
    <source>
        <dbReference type="EMBL" id="TNJ30295.1"/>
    </source>
</evidence>
<organism evidence="1 2">
    <name type="scientific">Giardia muris</name>
    <dbReference type="NCBI Taxonomy" id="5742"/>
    <lineage>
        <taxon>Eukaryota</taxon>
        <taxon>Metamonada</taxon>
        <taxon>Diplomonadida</taxon>
        <taxon>Hexamitidae</taxon>
        <taxon>Giardiinae</taxon>
        <taxon>Giardia</taxon>
    </lineage>
</organism>
<accession>A0A4Z1SZX7</accession>
<gene>
    <name evidence="1" type="ORF">GMRT_13008</name>
</gene>
<dbReference type="PANTHER" id="PTHR24120:SF4">
    <property type="entry name" value="GH07239P"/>
    <property type="match status" value="1"/>
</dbReference>
<dbReference type="InterPro" id="IPR002110">
    <property type="entry name" value="Ankyrin_rpt"/>
</dbReference>
<dbReference type="InterPro" id="IPR036770">
    <property type="entry name" value="Ankyrin_rpt-contain_sf"/>
</dbReference>
<keyword evidence="2" id="KW-1185">Reference proteome</keyword>
<dbReference type="VEuPathDB" id="GiardiaDB:GMRT_13008"/>
<comment type="caution">
    <text evidence="1">The sequence shown here is derived from an EMBL/GenBank/DDBJ whole genome shotgun (WGS) entry which is preliminary data.</text>
</comment>